<sequence length="101" mass="11338">MGKLERYFEDVARIKAEGVSTNGWVTVVRDHDGDLKVGIRPGMLRRCGPDHVASEIRTALLAAVADHRRQYRQLRIDYFGSPLGVELLTPIEPTNGERHGE</sequence>
<dbReference type="AlphaFoldDB" id="A0A3N9XHN3"/>
<reference evidence="1 2" key="1">
    <citation type="submission" date="2018-05" db="EMBL/GenBank/DDBJ databases">
        <title>Micromonospora from Atacama Desert.</title>
        <authorList>
            <person name="Carro L."/>
            <person name="Goodfellow M."/>
            <person name="Klenk H.-P."/>
        </authorList>
    </citation>
    <scope>NUCLEOTIDE SEQUENCE [LARGE SCALE GENOMIC DNA]</scope>
    <source>
        <strain evidence="1 2">LB32</strain>
    </source>
</reference>
<dbReference type="EMBL" id="QGSY01000110">
    <property type="protein sequence ID" value="RQX12615.1"/>
    <property type="molecule type" value="Genomic_DNA"/>
</dbReference>
<evidence type="ECO:0000313" key="1">
    <source>
        <dbReference type="EMBL" id="RQX12615.1"/>
    </source>
</evidence>
<proteinExistence type="predicted"/>
<keyword evidence="2" id="KW-1185">Reference proteome</keyword>
<evidence type="ECO:0000313" key="2">
    <source>
        <dbReference type="Proteomes" id="UP000266889"/>
    </source>
</evidence>
<gene>
    <name evidence="1" type="ORF">DLJ58_05370</name>
</gene>
<dbReference type="OrthoDB" id="3382580at2"/>
<evidence type="ECO:0008006" key="3">
    <source>
        <dbReference type="Google" id="ProtNLM"/>
    </source>
</evidence>
<organism evidence="1 2">
    <name type="scientific">Micromonospora arida</name>
    <dbReference type="NCBI Taxonomy" id="2203715"/>
    <lineage>
        <taxon>Bacteria</taxon>
        <taxon>Bacillati</taxon>
        <taxon>Actinomycetota</taxon>
        <taxon>Actinomycetes</taxon>
        <taxon>Micromonosporales</taxon>
        <taxon>Micromonosporaceae</taxon>
        <taxon>Micromonospora</taxon>
    </lineage>
</organism>
<dbReference type="RefSeq" id="WP_124854134.1">
    <property type="nucleotide sequence ID" value="NZ_QGSY01000110.1"/>
</dbReference>
<dbReference type="Proteomes" id="UP000266889">
    <property type="component" value="Unassembled WGS sequence"/>
</dbReference>
<name>A0A3N9XHN3_9ACTN</name>
<accession>A0A3N9XHN3</accession>
<comment type="caution">
    <text evidence="1">The sequence shown here is derived from an EMBL/GenBank/DDBJ whole genome shotgun (WGS) entry which is preliminary data.</text>
</comment>
<protein>
    <recommendedName>
        <fullName evidence="3">YbaB/EbfC family DNA-binding protein</fullName>
    </recommendedName>
</protein>